<keyword evidence="3" id="KW-1185">Reference proteome</keyword>
<evidence type="ECO:0000256" key="1">
    <source>
        <dbReference type="SAM" id="MobiDB-lite"/>
    </source>
</evidence>
<protein>
    <submittedName>
        <fullName evidence="2">Organic hydroperoxide reductase OsmC/OhrA</fullName>
    </submittedName>
</protein>
<dbReference type="InterPro" id="IPR003718">
    <property type="entry name" value="OsmC/Ohr_fam"/>
</dbReference>
<dbReference type="Proteomes" id="UP000199074">
    <property type="component" value="Unassembled WGS sequence"/>
</dbReference>
<organism evidence="2 3">
    <name type="scientific">Devosia crocina</name>
    <dbReference type="NCBI Taxonomy" id="429728"/>
    <lineage>
        <taxon>Bacteria</taxon>
        <taxon>Pseudomonadati</taxon>
        <taxon>Pseudomonadota</taxon>
        <taxon>Alphaproteobacteria</taxon>
        <taxon>Hyphomicrobiales</taxon>
        <taxon>Devosiaceae</taxon>
        <taxon>Devosia</taxon>
    </lineage>
</organism>
<sequence>MSTMSVRLRTLPQTQATIGHAGAHTVVVDRPAGKAGGQGLGFNGGELLALAIGGCLCNDLHYVAHGMGIALSSVAVDVDLTFDGSPGLATAAIVKVQATATDPHADTGELIRRAVETSTVSNSLQRGFPIRTGVSIETGSKDDTNPAETHFLN</sequence>
<feature type="region of interest" description="Disordered" evidence="1">
    <location>
        <begin position="134"/>
        <end position="153"/>
    </location>
</feature>
<proteinExistence type="predicted"/>
<reference evidence="2 3" key="1">
    <citation type="submission" date="2016-10" db="EMBL/GenBank/DDBJ databases">
        <authorList>
            <person name="de Groot N.N."/>
        </authorList>
    </citation>
    <scope>NUCLEOTIDE SEQUENCE [LARGE SCALE GENOMIC DNA]</scope>
    <source>
        <strain evidence="2 3">IPL20</strain>
    </source>
</reference>
<dbReference type="Pfam" id="PF02566">
    <property type="entry name" value="OsmC"/>
    <property type="match status" value="1"/>
</dbReference>
<gene>
    <name evidence="2" type="ORF">SAMN05216456_2358</name>
</gene>
<dbReference type="InterPro" id="IPR015946">
    <property type="entry name" value="KH_dom-like_a/b"/>
</dbReference>
<dbReference type="STRING" id="429728.SAMN05216456_2358"/>
<name>A0A1I7NNB7_9HYPH</name>
<accession>A0A1I7NNB7</accession>
<dbReference type="AlphaFoldDB" id="A0A1I7NNB7"/>
<evidence type="ECO:0000313" key="3">
    <source>
        <dbReference type="Proteomes" id="UP000199074"/>
    </source>
</evidence>
<dbReference type="OrthoDB" id="7868221at2"/>
<dbReference type="EMBL" id="FPCK01000002">
    <property type="protein sequence ID" value="SFV36163.1"/>
    <property type="molecule type" value="Genomic_DNA"/>
</dbReference>
<dbReference type="InterPro" id="IPR036102">
    <property type="entry name" value="OsmC/Ohrsf"/>
</dbReference>
<dbReference type="SUPFAM" id="SSF82784">
    <property type="entry name" value="OsmC-like"/>
    <property type="match status" value="1"/>
</dbReference>
<dbReference type="Gene3D" id="3.30.300.20">
    <property type="match status" value="1"/>
</dbReference>
<evidence type="ECO:0000313" key="2">
    <source>
        <dbReference type="EMBL" id="SFV36163.1"/>
    </source>
</evidence>
<dbReference type="RefSeq" id="WP_092424754.1">
    <property type="nucleotide sequence ID" value="NZ_FPCK01000002.1"/>
</dbReference>